<keyword evidence="5 6" id="KW-0472">Membrane</keyword>
<dbReference type="GO" id="GO:0045332">
    <property type="term" value="P:phospholipid translocation"/>
    <property type="evidence" value="ECO:0007669"/>
    <property type="project" value="UniProtKB-UniRule"/>
</dbReference>
<dbReference type="AlphaFoldDB" id="A0A2G8RQE2"/>
<feature type="region of interest" description="Disordered" evidence="7">
    <location>
        <begin position="1"/>
        <end position="36"/>
    </location>
</feature>
<evidence type="ECO:0000256" key="4">
    <source>
        <dbReference type="ARBA" id="ARBA00022989"/>
    </source>
</evidence>
<protein>
    <submittedName>
        <fullName evidence="9">Transporter</fullName>
    </submittedName>
</protein>
<organism evidence="9 10">
    <name type="scientific">Ganoderma sinense ZZ0214-1</name>
    <dbReference type="NCBI Taxonomy" id="1077348"/>
    <lineage>
        <taxon>Eukaryota</taxon>
        <taxon>Fungi</taxon>
        <taxon>Dikarya</taxon>
        <taxon>Basidiomycota</taxon>
        <taxon>Agaricomycotina</taxon>
        <taxon>Agaricomycetes</taxon>
        <taxon>Polyporales</taxon>
        <taxon>Polyporaceae</taxon>
        <taxon>Ganoderma</taxon>
    </lineage>
</organism>
<dbReference type="GO" id="GO:0005794">
    <property type="term" value="C:Golgi apparatus"/>
    <property type="evidence" value="ECO:0007669"/>
    <property type="project" value="TreeGrafter"/>
</dbReference>
<dbReference type="STRING" id="1077348.A0A2G8RQE2"/>
<dbReference type="EMBL" id="AYKW01000067">
    <property type="protein sequence ID" value="PIL23735.1"/>
    <property type="molecule type" value="Genomic_DNA"/>
</dbReference>
<dbReference type="Proteomes" id="UP000230002">
    <property type="component" value="Unassembled WGS sequence"/>
</dbReference>
<dbReference type="GO" id="GO:0005886">
    <property type="term" value="C:plasma membrane"/>
    <property type="evidence" value="ECO:0007669"/>
    <property type="project" value="TreeGrafter"/>
</dbReference>
<evidence type="ECO:0000256" key="7">
    <source>
        <dbReference type="SAM" id="MobiDB-lite"/>
    </source>
</evidence>
<evidence type="ECO:0000313" key="9">
    <source>
        <dbReference type="EMBL" id="PIL23735.1"/>
    </source>
</evidence>
<feature type="compositionally biased region" description="Basic and acidic residues" evidence="7">
    <location>
        <begin position="19"/>
        <end position="32"/>
    </location>
</feature>
<evidence type="ECO:0000256" key="1">
    <source>
        <dbReference type="ARBA" id="ARBA00004141"/>
    </source>
</evidence>
<feature type="transmembrane region" description="Helical" evidence="8">
    <location>
        <begin position="50"/>
        <end position="75"/>
    </location>
</feature>
<evidence type="ECO:0000256" key="8">
    <source>
        <dbReference type="SAM" id="Phobius"/>
    </source>
</evidence>
<accession>A0A2G8RQE2</accession>
<keyword evidence="3 8" id="KW-0812">Transmembrane</keyword>
<dbReference type="PANTHER" id="PTHR10926:SF0">
    <property type="entry name" value="CDC50, ISOFORM A"/>
    <property type="match status" value="1"/>
</dbReference>
<comment type="subcellular location">
    <subcellularLocation>
        <location evidence="1">Membrane</location>
        <topology evidence="1">Multi-pass membrane protein</topology>
    </subcellularLocation>
</comment>
<evidence type="ECO:0000313" key="10">
    <source>
        <dbReference type="Proteomes" id="UP000230002"/>
    </source>
</evidence>
<evidence type="ECO:0000256" key="6">
    <source>
        <dbReference type="PIRNR" id="PIRNR015840"/>
    </source>
</evidence>
<comment type="similarity">
    <text evidence="2 6">Belongs to the CDC50/LEM3 family.</text>
</comment>
<proteinExistence type="inferred from homology"/>
<dbReference type="Pfam" id="PF03381">
    <property type="entry name" value="CDC50"/>
    <property type="match status" value="1"/>
</dbReference>
<keyword evidence="10" id="KW-1185">Reference proteome</keyword>
<name>A0A2G8RQE2_9APHY</name>
<dbReference type="GO" id="GO:0005783">
    <property type="term" value="C:endoplasmic reticulum"/>
    <property type="evidence" value="ECO:0007669"/>
    <property type="project" value="TreeGrafter"/>
</dbReference>
<sequence>MQARKRKGPADTNVTEAGEEGKKEKGTGDWRKPSNTPFKQQRLRAWHPLFVPRTVIPALLVVGIILAPIGILLIWGSNLVNEIDIDYSNCEFTPAQNDTSSSSLSFTNLSSSSYIYKLSVVNSHTHVDSPQYAFINRTGALDATNATKQQCVLRFDVPTEIKAPVMLYYKLTNFNQNHRRYVKSVSLDQLLGKKPSDTSLLNDCKPLDKDNNHKVIYPCGMIANSMFNDTFTNLTRIDGDESSNPPLNSTYLWSEKNIAWPGEARKYVTKPGYAASDIVPPPFWMERFPDGYTDDNLPDLKSDEHFQNWMRTAGLPTFSKLWGRNDDSALSPGRYEIWINLNFPVTKYKGTKSIVISSAAWMGGKNPFLGWTYVAGSSLLLLLGFVVAIINCIKPRFVFHMCT</sequence>
<evidence type="ECO:0000256" key="2">
    <source>
        <dbReference type="ARBA" id="ARBA00009457"/>
    </source>
</evidence>
<keyword evidence="4 8" id="KW-1133">Transmembrane helix</keyword>
<dbReference type="PANTHER" id="PTHR10926">
    <property type="entry name" value="CELL CYCLE CONTROL PROTEIN 50"/>
    <property type="match status" value="1"/>
</dbReference>
<dbReference type="OrthoDB" id="340608at2759"/>
<dbReference type="InterPro" id="IPR005045">
    <property type="entry name" value="CDC50/LEM3_fam"/>
</dbReference>
<reference evidence="9 10" key="1">
    <citation type="journal article" date="2015" name="Sci. Rep.">
        <title>Chromosome-level genome map provides insights into diverse defense mechanisms in the medicinal fungus Ganoderma sinense.</title>
        <authorList>
            <person name="Zhu Y."/>
            <person name="Xu J."/>
            <person name="Sun C."/>
            <person name="Zhou S."/>
            <person name="Xu H."/>
            <person name="Nelson D.R."/>
            <person name="Qian J."/>
            <person name="Song J."/>
            <person name="Luo H."/>
            <person name="Xiang L."/>
            <person name="Li Y."/>
            <person name="Xu Z."/>
            <person name="Ji A."/>
            <person name="Wang L."/>
            <person name="Lu S."/>
            <person name="Hayward A."/>
            <person name="Sun W."/>
            <person name="Li X."/>
            <person name="Schwartz D.C."/>
            <person name="Wang Y."/>
            <person name="Chen S."/>
        </authorList>
    </citation>
    <scope>NUCLEOTIDE SEQUENCE [LARGE SCALE GENOMIC DNA]</scope>
    <source>
        <strain evidence="9 10">ZZ0214-1</strain>
    </source>
</reference>
<feature type="transmembrane region" description="Helical" evidence="8">
    <location>
        <begin position="368"/>
        <end position="393"/>
    </location>
</feature>
<dbReference type="PIRSF" id="PIRSF015840">
    <property type="entry name" value="DUF284_TM_euk"/>
    <property type="match status" value="1"/>
</dbReference>
<evidence type="ECO:0000256" key="5">
    <source>
        <dbReference type="ARBA" id="ARBA00023136"/>
    </source>
</evidence>
<comment type="caution">
    <text evidence="9">The sequence shown here is derived from an EMBL/GenBank/DDBJ whole genome shotgun (WGS) entry which is preliminary data.</text>
</comment>
<evidence type="ECO:0000256" key="3">
    <source>
        <dbReference type="ARBA" id="ARBA00022692"/>
    </source>
</evidence>
<gene>
    <name evidence="9" type="ORF">GSI_13485</name>
</gene>